<comment type="similarity">
    <text evidence="2">Belongs to the FAD-binding monooxygenase family.</text>
</comment>
<dbReference type="PANTHER" id="PTHR42877:SF8">
    <property type="entry name" value="MONOOXYGENASE"/>
    <property type="match status" value="1"/>
</dbReference>
<dbReference type="PANTHER" id="PTHR42877">
    <property type="entry name" value="L-ORNITHINE N(5)-MONOOXYGENASE-RELATED"/>
    <property type="match status" value="1"/>
</dbReference>
<dbReference type="SUPFAM" id="SSF51905">
    <property type="entry name" value="FAD/NAD(P)-binding domain"/>
    <property type="match status" value="3"/>
</dbReference>
<dbReference type="InterPro" id="IPR036188">
    <property type="entry name" value="FAD/NAD-bd_sf"/>
</dbReference>
<evidence type="ECO:0000256" key="3">
    <source>
        <dbReference type="ARBA" id="ARBA00022630"/>
    </source>
</evidence>
<evidence type="ECO:0000313" key="6">
    <source>
        <dbReference type="EMBL" id="KIW55832.1"/>
    </source>
</evidence>
<accession>A0A0D2D0C1</accession>
<keyword evidence="5" id="KW-0560">Oxidoreductase</keyword>
<dbReference type="GeneID" id="25326459"/>
<evidence type="ECO:0000256" key="1">
    <source>
        <dbReference type="ARBA" id="ARBA00001974"/>
    </source>
</evidence>
<dbReference type="Pfam" id="PF00743">
    <property type="entry name" value="FMO-like"/>
    <property type="match status" value="1"/>
</dbReference>
<proteinExistence type="inferred from homology"/>
<evidence type="ECO:0008006" key="8">
    <source>
        <dbReference type="Google" id="ProtNLM"/>
    </source>
</evidence>
<comment type="cofactor">
    <cofactor evidence="1">
        <name>FAD</name>
        <dbReference type="ChEBI" id="CHEBI:57692"/>
    </cofactor>
</comment>
<gene>
    <name evidence="6" type="ORF">PV05_04551</name>
</gene>
<organism evidence="6 7">
    <name type="scientific">Exophiala xenobiotica</name>
    <dbReference type="NCBI Taxonomy" id="348802"/>
    <lineage>
        <taxon>Eukaryota</taxon>
        <taxon>Fungi</taxon>
        <taxon>Dikarya</taxon>
        <taxon>Ascomycota</taxon>
        <taxon>Pezizomycotina</taxon>
        <taxon>Eurotiomycetes</taxon>
        <taxon>Chaetothyriomycetidae</taxon>
        <taxon>Chaetothyriales</taxon>
        <taxon>Herpotrichiellaceae</taxon>
        <taxon>Exophiala</taxon>
    </lineage>
</organism>
<dbReference type="Proteomes" id="UP000054342">
    <property type="component" value="Unassembled WGS sequence"/>
</dbReference>
<evidence type="ECO:0000313" key="7">
    <source>
        <dbReference type="Proteomes" id="UP000054342"/>
    </source>
</evidence>
<dbReference type="Gene3D" id="3.50.50.60">
    <property type="entry name" value="FAD/NAD(P)-binding domain"/>
    <property type="match status" value="2"/>
</dbReference>
<keyword evidence="4" id="KW-0274">FAD</keyword>
<keyword evidence="7" id="KW-1185">Reference proteome</keyword>
<evidence type="ECO:0000256" key="4">
    <source>
        <dbReference type="ARBA" id="ARBA00022827"/>
    </source>
</evidence>
<evidence type="ECO:0000256" key="2">
    <source>
        <dbReference type="ARBA" id="ARBA00010139"/>
    </source>
</evidence>
<evidence type="ECO:0000256" key="5">
    <source>
        <dbReference type="ARBA" id="ARBA00023002"/>
    </source>
</evidence>
<dbReference type="InterPro" id="IPR020946">
    <property type="entry name" value="Flavin_mOase-like"/>
</dbReference>
<dbReference type="InterPro" id="IPR051209">
    <property type="entry name" value="FAD-bind_Monooxygenase_sf"/>
</dbReference>
<dbReference type="AlphaFoldDB" id="A0A0D2D0C1"/>
<dbReference type="GO" id="GO:0004499">
    <property type="term" value="F:N,N-dimethylaniline monooxygenase activity"/>
    <property type="evidence" value="ECO:0007669"/>
    <property type="project" value="InterPro"/>
</dbReference>
<dbReference type="RefSeq" id="XP_013316416.1">
    <property type="nucleotide sequence ID" value="XM_013460962.1"/>
</dbReference>
<keyword evidence="3" id="KW-0285">Flavoprotein</keyword>
<dbReference type="GO" id="GO:0050661">
    <property type="term" value="F:NADP binding"/>
    <property type="evidence" value="ECO:0007669"/>
    <property type="project" value="InterPro"/>
</dbReference>
<dbReference type="HOGENOM" id="CLU_006937_6_2_1"/>
<dbReference type="EMBL" id="KN847319">
    <property type="protein sequence ID" value="KIW55832.1"/>
    <property type="molecule type" value="Genomic_DNA"/>
</dbReference>
<reference evidence="6 7" key="1">
    <citation type="submission" date="2015-01" db="EMBL/GenBank/DDBJ databases">
        <title>The Genome Sequence of Exophiala xenobiotica CBS118157.</title>
        <authorList>
            <consortium name="The Broad Institute Genomics Platform"/>
            <person name="Cuomo C."/>
            <person name="de Hoog S."/>
            <person name="Gorbushina A."/>
            <person name="Stielow B."/>
            <person name="Teixiera M."/>
            <person name="Abouelleil A."/>
            <person name="Chapman S.B."/>
            <person name="Priest M."/>
            <person name="Young S.K."/>
            <person name="Wortman J."/>
            <person name="Nusbaum C."/>
            <person name="Birren B."/>
        </authorList>
    </citation>
    <scope>NUCLEOTIDE SEQUENCE [LARGE SCALE GENOMIC DNA]</scope>
    <source>
        <strain evidence="6 7">CBS 118157</strain>
    </source>
</reference>
<dbReference type="OrthoDB" id="74360at2759"/>
<sequence length="572" mass="65087">MPHIAEQQNDLLPDQVPDFPQCTPRSMKIIHVGMGASGMLFAHKAEKFLKDYALVCYEKNDQIGGTWYENRYPGCACDIPAHTYTFPWFPNPDWSGYYSYSDEIQEYFSRFARTYGVEKYAVLDTEVTACTWDGNKWTVQLRRKDGSTFYDSCDVLVNGTGILNKWKWPNIEGLQDFNGIVAHSANWPKDLSWHNKRVAVIGTGSSSIQMVPKLAATAKDVTVFMRNQTYIGPQIGSGISNKAADDNAMDPEAAGKHIYTQKEKDKFRNDPAYHLDYRRAIERAVVGGFRAFYRGSEANLQAKAVMQKSMAEKIGPGNEELKKHLIPDWSPGCRRLTPGEGYLEALTQANVKPIFEEITKVTRTGIVTKNGVEHEADIIACATGFNIQFLPHFTITGINGVVMQDHEPNVYASVASPGFPNYFVVNGPRGNWGQGCALPSHDVQIEYIMQICRKMQRDRIKAIMPKVEVTDQMNLFMDAWHKKNSVWAENCRSWYKDNKPNGRIYIWPGSLLHHLKYMKTPRFEHYDIICEDPGNMFAFLGNGLTISESKFRVEDLAVDYIRNDEDEQWDIE</sequence>
<protein>
    <recommendedName>
        <fullName evidence="8">L-ornithine N(5)-oxygenase</fullName>
    </recommendedName>
</protein>
<name>A0A0D2D0C1_9EURO</name>
<dbReference type="GO" id="GO:0050660">
    <property type="term" value="F:flavin adenine dinucleotide binding"/>
    <property type="evidence" value="ECO:0007669"/>
    <property type="project" value="InterPro"/>
</dbReference>